<accession>S5XYM6</accession>
<organism evidence="1 2">
    <name type="scientific">Paracoccus aminophilus JCM 7686</name>
    <dbReference type="NCBI Taxonomy" id="1367847"/>
    <lineage>
        <taxon>Bacteria</taxon>
        <taxon>Pseudomonadati</taxon>
        <taxon>Pseudomonadota</taxon>
        <taxon>Alphaproteobacteria</taxon>
        <taxon>Rhodobacterales</taxon>
        <taxon>Paracoccaceae</taxon>
        <taxon>Paracoccus</taxon>
    </lineage>
</organism>
<protein>
    <submittedName>
        <fullName evidence="1">Uncharacterized protein</fullName>
    </submittedName>
</protein>
<evidence type="ECO:0000313" key="1">
    <source>
        <dbReference type="EMBL" id="AGT10407.1"/>
    </source>
</evidence>
<dbReference type="RefSeq" id="WP_020952043.1">
    <property type="nucleotide sequence ID" value="NC_022041.1"/>
</dbReference>
<dbReference type="PATRIC" id="fig|1367847.3.peg.3404"/>
<proteinExistence type="predicted"/>
<dbReference type="STRING" id="1367847.JCM7686_3372"/>
<dbReference type="EMBL" id="CP006650">
    <property type="protein sequence ID" value="AGT10407.1"/>
    <property type="molecule type" value="Genomic_DNA"/>
</dbReference>
<dbReference type="eggNOG" id="ENOG5034535">
    <property type="taxonomic scope" value="Bacteria"/>
</dbReference>
<reference evidence="1 2" key="1">
    <citation type="journal article" date="2014" name="BMC Genomics">
        <title>Architecture and functions of a multipartite genome of the methylotrophic bacterium Paracoccus aminophilus JCM 7686, containing primary and secondary chromids.</title>
        <authorList>
            <person name="Dziewit L."/>
            <person name="Czarnecki J."/>
            <person name="Wibberg D."/>
            <person name="Radlinska M."/>
            <person name="Mrozek P."/>
            <person name="Szymczak M."/>
            <person name="Schluter A."/>
            <person name="Puhler A."/>
            <person name="Bartosik D."/>
        </authorList>
    </citation>
    <scope>NUCLEOTIDE SEQUENCE [LARGE SCALE GENOMIC DNA]</scope>
    <source>
        <strain evidence="1">JCM 7686</strain>
    </source>
</reference>
<sequence length="119" mass="13430">MRSETIPSGELASSYAIKVGIKTRQWFLRLFEAGHVSARWVPHPITGADILYLTDEDIAAFHRRFMTPVTMQAEIGVSWRACVARLNAAKISPFSPDVQDFSALYERQQVEAVLRSDHP</sequence>
<dbReference type="Proteomes" id="UP000015480">
    <property type="component" value="Chromosome"/>
</dbReference>
<dbReference type="OrthoDB" id="7595282at2"/>
<dbReference type="HOGENOM" id="CLU_2059100_0_0_5"/>
<keyword evidence="2" id="KW-1185">Reference proteome</keyword>
<evidence type="ECO:0000313" key="2">
    <source>
        <dbReference type="Proteomes" id="UP000015480"/>
    </source>
</evidence>
<gene>
    <name evidence="1" type="ORF">JCM7686_3372</name>
</gene>
<dbReference type="AlphaFoldDB" id="S5XYM6"/>
<name>S5XYM6_PARAH</name>
<dbReference type="KEGG" id="pami:JCM7686_3372"/>